<gene>
    <name evidence="1" type="ORF">J2X78_004664</name>
</gene>
<evidence type="ECO:0000313" key="2">
    <source>
        <dbReference type="Proteomes" id="UP001246858"/>
    </source>
</evidence>
<accession>A0ACC6L3I6</accession>
<evidence type="ECO:0000313" key="1">
    <source>
        <dbReference type="EMBL" id="MDR6786072.1"/>
    </source>
</evidence>
<reference evidence="1" key="1">
    <citation type="submission" date="2023-07" db="EMBL/GenBank/DDBJ databases">
        <title>Sorghum-associated microbial communities from plants grown in Nebraska, USA.</title>
        <authorList>
            <person name="Schachtman D."/>
        </authorList>
    </citation>
    <scope>NUCLEOTIDE SEQUENCE</scope>
    <source>
        <strain evidence="1">2697</strain>
    </source>
</reference>
<dbReference type="EMBL" id="JAVDTF010000005">
    <property type="protein sequence ID" value="MDR6786072.1"/>
    <property type="molecule type" value="Genomic_DNA"/>
</dbReference>
<protein>
    <submittedName>
        <fullName evidence="1">Uncharacterized protein</fullName>
    </submittedName>
</protein>
<sequence>MKTFLSLLKIRKSISMCVLFILMLAACTKPKTLTDFANEVPVSTQRSCATDEHFENLIQSKPSIMQIRNSIEAQTQNFLRTRMQNRSIDPSGNITIPVFVHVIYSQSNENISLEQIQSQIDVLNRDFNAINTDFSSIPSVFQSVAADFQMSFVLKGVDRRASTQVIWDARAELYKSYSTGGLDAVSTNNTLNIWVCNLSNSGSAILGYGTSPGSVDPTQDGVAVSPYCFGTLGYLNYPFDAGRTTTHEVGHWLNLIHIWGNASCGTDLVDDTPVHPTENYFCPSFPLYSTCTGQNQIQMTMNYMDYTDDRCMFMFTAGQKARARALFEPNGYRRGFVTPTVLAVTGPSSVCPSNTATYTINNVPAGAVVTWNHTMWSAGSVVSTSGNSITIMANGIGYASIGATIVDPGYAYEVNSKQISLGAVTPGPITATTGPTIGCDRVHLEIAAVPGATSYKWYIDGAFAGETAARFISRILESDGVDHLIEVEAVSPCGTSTKRSTMVTGWCG</sequence>
<organism evidence="1 2">
    <name type="scientific">Pedobacter africanus</name>
    <dbReference type="NCBI Taxonomy" id="151894"/>
    <lineage>
        <taxon>Bacteria</taxon>
        <taxon>Pseudomonadati</taxon>
        <taxon>Bacteroidota</taxon>
        <taxon>Sphingobacteriia</taxon>
        <taxon>Sphingobacteriales</taxon>
        <taxon>Sphingobacteriaceae</taxon>
        <taxon>Pedobacter</taxon>
    </lineage>
</organism>
<name>A0ACC6L3I6_9SPHI</name>
<proteinExistence type="predicted"/>
<dbReference type="Proteomes" id="UP001246858">
    <property type="component" value="Unassembled WGS sequence"/>
</dbReference>
<keyword evidence="2" id="KW-1185">Reference proteome</keyword>
<comment type="caution">
    <text evidence="1">The sequence shown here is derived from an EMBL/GenBank/DDBJ whole genome shotgun (WGS) entry which is preliminary data.</text>
</comment>